<reference evidence="1 2" key="1">
    <citation type="submission" date="2023-10" db="EMBL/GenBank/DDBJ databases">
        <title>Bacteria for the degradation of biodegradable plastic PBAT(Polybutylene adipate terephthalate).</title>
        <authorList>
            <person name="Weon H.-Y."/>
            <person name="Yeon J."/>
        </authorList>
    </citation>
    <scope>NUCLEOTIDE SEQUENCE [LARGE SCALE GENOMIC DNA]</scope>
    <source>
        <strain evidence="1 2">SBD 7-3</strain>
    </source>
</reference>
<proteinExistence type="predicted"/>
<accession>A0ABZ0D1Z5</accession>
<protein>
    <submittedName>
        <fullName evidence="1">Rhodanese-like domain-containing protein</fullName>
    </submittedName>
</protein>
<dbReference type="SUPFAM" id="SSF52821">
    <property type="entry name" value="Rhodanese/Cell cycle control phosphatase"/>
    <property type="match status" value="1"/>
</dbReference>
<dbReference type="InterPro" id="IPR036873">
    <property type="entry name" value="Rhodanese-like_dom_sf"/>
</dbReference>
<dbReference type="RefSeq" id="WP_316702047.1">
    <property type="nucleotide sequence ID" value="NZ_CP136336.1"/>
</dbReference>
<organism evidence="1 2">
    <name type="scientific">Piscinibacter gummiphilus</name>
    <dbReference type="NCBI Taxonomy" id="946333"/>
    <lineage>
        <taxon>Bacteria</taxon>
        <taxon>Pseudomonadati</taxon>
        <taxon>Pseudomonadota</taxon>
        <taxon>Betaproteobacteria</taxon>
        <taxon>Burkholderiales</taxon>
        <taxon>Sphaerotilaceae</taxon>
        <taxon>Piscinibacter</taxon>
    </lineage>
</organism>
<keyword evidence="2" id="KW-1185">Reference proteome</keyword>
<name>A0ABZ0D1Z5_9BURK</name>
<dbReference type="EMBL" id="CP136336">
    <property type="protein sequence ID" value="WOB09088.1"/>
    <property type="molecule type" value="Genomic_DNA"/>
</dbReference>
<dbReference type="Gene3D" id="3.40.250.10">
    <property type="entry name" value="Rhodanese-like domain"/>
    <property type="match status" value="1"/>
</dbReference>
<gene>
    <name evidence="1" type="ORF">RXV79_03295</name>
</gene>
<dbReference type="Proteomes" id="UP001303946">
    <property type="component" value="Chromosome"/>
</dbReference>
<sequence length="95" mass="10114">MKKTAKALVDETMARVTTYTAEQAREMHGQPGVQLVDVRGVLELEQEGVIPGQPPDPAADTEFVLFGDSGWHSAQTTQVLTETGVAHTPARKGAG</sequence>
<evidence type="ECO:0000313" key="2">
    <source>
        <dbReference type="Proteomes" id="UP001303946"/>
    </source>
</evidence>
<evidence type="ECO:0000313" key="1">
    <source>
        <dbReference type="EMBL" id="WOB09088.1"/>
    </source>
</evidence>